<comment type="caution">
    <text evidence="10">The sequence shown here is derived from an EMBL/GenBank/DDBJ whole genome shotgun (WGS) entry which is preliminary data.</text>
</comment>
<evidence type="ECO:0000256" key="3">
    <source>
        <dbReference type="ARBA" id="ARBA00022540"/>
    </source>
</evidence>
<dbReference type="InterPro" id="IPR015760">
    <property type="entry name" value="TIF_IF2"/>
</dbReference>
<dbReference type="GO" id="GO:0005737">
    <property type="term" value="C:cytoplasm"/>
    <property type="evidence" value="ECO:0007669"/>
    <property type="project" value="UniProtKB-UniRule"/>
</dbReference>
<dbReference type="Gene3D" id="3.40.50.10050">
    <property type="entry name" value="Translation initiation factor IF- 2, domain 3"/>
    <property type="match status" value="1"/>
</dbReference>
<dbReference type="AlphaFoldDB" id="A0A1G1ZIB0"/>
<dbReference type="GO" id="GO:0003924">
    <property type="term" value="F:GTPase activity"/>
    <property type="evidence" value="ECO:0007669"/>
    <property type="project" value="InterPro"/>
</dbReference>
<sequence>MAKRPPIIVIIGSVDHGKTTLLDYIRKTNVAAKEAGGITQSVGAYEIEHEGRKITFIDTPGHEAFSKMKARGAKIADIAVLVVAADDGVQPQTKEAIKIIKESETPFVVAINKIDKVPDTSKVKNELMQAGVLLEGYGGDISNQPVSAKTGEGMNDLLDLILLAADMEHLDYDPSHLGKGFVLEATLDSRRGPLATVIVTDGTIRRGDSIRTNEAFGKIKILENFLGKTIMEATASSPVRILGFETIPKVGEDFIAGPKLEPDISTKASPTKIKGPKTAAPEGQETIRLILKADTSGSLEALSEIIKNLPHKESQNIEIAEEAVGNIGDGDVKLAISTKATIIGFKTSASKAAETLARAHGVRLVQSKIVYELLKAIEETLESLHKKIIKGKLEILAVFSKKGTQQIIGGKVTEGAIVNNAVLEIQRKNDIIGSGKVLNLQQQKRDAKTVGAGNECGLLFDAKDEIKTGDVLILRQ</sequence>
<dbReference type="InterPro" id="IPR009000">
    <property type="entry name" value="Transl_B-barrel_sf"/>
</dbReference>
<dbReference type="SUPFAM" id="SSF52156">
    <property type="entry name" value="Initiation factor IF2/eIF5b, domain 3"/>
    <property type="match status" value="1"/>
</dbReference>
<dbReference type="Pfam" id="PF00009">
    <property type="entry name" value="GTP_EFTU"/>
    <property type="match status" value="1"/>
</dbReference>
<evidence type="ECO:0000256" key="7">
    <source>
        <dbReference type="NCBIfam" id="TIGR00487"/>
    </source>
</evidence>
<dbReference type="PROSITE" id="PS51722">
    <property type="entry name" value="G_TR_2"/>
    <property type="match status" value="1"/>
</dbReference>
<feature type="domain" description="Tr-type G" evidence="9">
    <location>
        <begin position="3"/>
        <end position="175"/>
    </location>
</feature>
<keyword evidence="4" id="KW-0547">Nucleotide-binding</keyword>
<dbReference type="InterPro" id="IPR023115">
    <property type="entry name" value="TIF_IF2_dom3"/>
</dbReference>
<accession>A0A1G1ZIB0</accession>
<dbReference type="InterPro" id="IPR036925">
    <property type="entry name" value="TIF_IF2_dom3_sf"/>
</dbReference>
<dbReference type="PANTHER" id="PTHR43381">
    <property type="entry name" value="TRANSLATION INITIATION FACTOR IF-2-RELATED"/>
    <property type="match status" value="1"/>
</dbReference>
<evidence type="ECO:0000256" key="8">
    <source>
        <dbReference type="RuleBase" id="RU000644"/>
    </source>
</evidence>
<evidence type="ECO:0000256" key="4">
    <source>
        <dbReference type="ARBA" id="ARBA00022741"/>
    </source>
</evidence>
<dbReference type="InterPro" id="IPR000178">
    <property type="entry name" value="TF_IF2_bacterial-like"/>
</dbReference>
<evidence type="ECO:0000259" key="9">
    <source>
        <dbReference type="PROSITE" id="PS51722"/>
    </source>
</evidence>
<keyword evidence="6" id="KW-0342">GTP-binding</keyword>
<protein>
    <recommendedName>
        <fullName evidence="2 7">Translation initiation factor IF-2</fullName>
    </recommendedName>
</protein>
<gene>
    <name evidence="10" type="ORF">A3E64_00750</name>
</gene>
<dbReference type="SUPFAM" id="SSF50447">
    <property type="entry name" value="Translation proteins"/>
    <property type="match status" value="2"/>
</dbReference>
<dbReference type="Gene3D" id="2.40.30.10">
    <property type="entry name" value="Translation factors"/>
    <property type="match status" value="2"/>
</dbReference>
<evidence type="ECO:0000313" key="10">
    <source>
        <dbReference type="EMBL" id="OGY63680.1"/>
    </source>
</evidence>
<keyword evidence="5 8" id="KW-0648">Protein biosynthesis</keyword>
<dbReference type="InterPro" id="IPR000795">
    <property type="entry name" value="T_Tr_GTP-bd_dom"/>
</dbReference>
<organism evidence="10 11">
    <name type="scientific">Candidatus Harrisonbacteria bacterium RIFCSPHIGHO2_12_FULL_48_16</name>
    <dbReference type="NCBI Taxonomy" id="1798405"/>
    <lineage>
        <taxon>Bacteria</taxon>
        <taxon>Candidatus Harrisoniibacteriota</taxon>
    </lineage>
</organism>
<dbReference type="NCBIfam" id="TIGR00487">
    <property type="entry name" value="IF-2"/>
    <property type="match status" value="1"/>
</dbReference>
<dbReference type="InterPro" id="IPR005225">
    <property type="entry name" value="Small_GTP-bd"/>
</dbReference>
<evidence type="ECO:0000313" key="11">
    <source>
        <dbReference type="Proteomes" id="UP000177174"/>
    </source>
</evidence>
<dbReference type="GO" id="GO:0003743">
    <property type="term" value="F:translation initiation factor activity"/>
    <property type="evidence" value="ECO:0007669"/>
    <property type="project" value="UniProtKB-UniRule"/>
</dbReference>
<dbReference type="EMBL" id="MHJH01000036">
    <property type="protein sequence ID" value="OGY63680.1"/>
    <property type="molecule type" value="Genomic_DNA"/>
</dbReference>
<dbReference type="InterPro" id="IPR027417">
    <property type="entry name" value="P-loop_NTPase"/>
</dbReference>
<dbReference type="Pfam" id="PF22042">
    <property type="entry name" value="EF-G_D2"/>
    <property type="match status" value="1"/>
</dbReference>
<dbReference type="PANTHER" id="PTHR43381:SF5">
    <property type="entry name" value="TR-TYPE G DOMAIN-CONTAINING PROTEIN"/>
    <property type="match status" value="1"/>
</dbReference>
<dbReference type="Proteomes" id="UP000177174">
    <property type="component" value="Unassembled WGS sequence"/>
</dbReference>
<keyword evidence="3 8" id="KW-0396">Initiation factor</keyword>
<comment type="function">
    <text evidence="8">One of the essential components for the initiation of protein synthesis. Protects formylmethionyl-tRNA from spontaneous hydrolysis and promotes its binding to the 30S ribosomal subunits. Also involved in the hydrolysis of GTP during the formation of the 70S ribosomal complex.</text>
</comment>
<evidence type="ECO:0000256" key="6">
    <source>
        <dbReference type="ARBA" id="ARBA00023134"/>
    </source>
</evidence>
<dbReference type="FunFam" id="3.40.50.300:FF:000019">
    <property type="entry name" value="Translation initiation factor IF-2"/>
    <property type="match status" value="1"/>
</dbReference>
<dbReference type="NCBIfam" id="TIGR00231">
    <property type="entry name" value="small_GTP"/>
    <property type="match status" value="1"/>
</dbReference>
<reference evidence="10 11" key="1">
    <citation type="journal article" date="2016" name="Nat. Commun.">
        <title>Thousands of microbial genomes shed light on interconnected biogeochemical processes in an aquifer system.</title>
        <authorList>
            <person name="Anantharaman K."/>
            <person name="Brown C.T."/>
            <person name="Hug L.A."/>
            <person name="Sharon I."/>
            <person name="Castelle C.J."/>
            <person name="Probst A.J."/>
            <person name="Thomas B.C."/>
            <person name="Singh A."/>
            <person name="Wilkins M.J."/>
            <person name="Karaoz U."/>
            <person name="Brodie E.L."/>
            <person name="Williams K.H."/>
            <person name="Hubbard S.S."/>
            <person name="Banfield J.F."/>
        </authorList>
    </citation>
    <scope>NUCLEOTIDE SEQUENCE [LARGE SCALE GENOMIC DNA]</scope>
</reference>
<dbReference type="STRING" id="1798405.A3E64_00750"/>
<name>A0A1G1ZIB0_9BACT</name>
<evidence type="ECO:0000256" key="1">
    <source>
        <dbReference type="ARBA" id="ARBA00007733"/>
    </source>
</evidence>
<evidence type="ECO:0000256" key="2">
    <source>
        <dbReference type="ARBA" id="ARBA00020675"/>
    </source>
</evidence>
<dbReference type="Gene3D" id="3.40.50.300">
    <property type="entry name" value="P-loop containing nucleotide triphosphate hydrolases"/>
    <property type="match status" value="1"/>
</dbReference>
<dbReference type="SUPFAM" id="SSF52540">
    <property type="entry name" value="P-loop containing nucleoside triphosphate hydrolases"/>
    <property type="match status" value="1"/>
</dbReference>
<comment type="similarity">
    <text evidence="1 8">Belongs to the TRAFAC class translation factor GTPase superfamily. Classic translation factor GTPase family. IF-2 subfamily.</text>
</comment>
<dbReference type="GO" id="GO:0005525">
    <property type="term" value="F:GTP binding"/>
    <property type="evidence" value="ECO:0007669"/>
    <property type="project" value="UniProtKB-KW"/>
</dbReference>
<dbReference type="Pfam" id="PF11987">
    <property type="entry name" value="IF-2"/>
    <property type="match status" value="1"/>
</dbReference>
<dbReference type="CDD" id="cd01887">
    <property type="entry name" value="IF2_eIF5B"/>
    <property type="match status" value="1"/>
</dbReference>
<dbReference type="InterPro" id="IPR053905">
    <property type="entry name" value="EF-G-like_DII"/>
</dbReference>
<evidence type="ECO:0000256" key="5">
    <source>
        <dbReference type="ARBA" id="ARBA00022917"/>
    </source>
</evidence>
<proteinExistence type="inferred from homology"/>
<dbReference type="FunFam" id="3.40.50.10050:FF:000001">
    <property type="entry name" value="Translation initiation factor IF-2"/>
    <property type="match status" value="1"/>
</dbReference>